<reference evidence="2" key="1">
    <citation type="submission" date="2021-06" db="EMBL/GenBank/DDBJ databases">
        <title>Comparative genomics, transcriptomics and evolutionary studies reveal genomic signatures of adaptation to plant cell wall in hemibiotrophic fungi.</title>
        <authorList>
            <consortium name="DOE Joint Genome Institute"/>
            <person name="Baroncelli R."/>
            <person name="Diaz J.F."/>
            <person name="Benocci T."/>
            <person name="Peng M."/>
            <person name="Battaglia E."/>
            <person name="Haridas S."/>
            <person name="Andreopoulos W."/>
            <person name="Labutti K."/>
            <person name="Pangilinan J."/>
            <person name="Floch G.L."/>
            <person name="Makela M.R."/>
            <person name="Henrissat B."/>
            <person name="Grigoriev I.V."/>
            <person name="Crouch J.A."/>
            <person name="De Vries R.P."/>
            <person name="Sukno S.A."/>
            <person name="Thon M.R."/>
        </authorList>
    </citation>
    <scope>NUCLEOTIDE SEQUENCE</scope>
    <source>
        <strain evidence="2">CBS 125086</strain>
    </source>
</reference>
<dbReference type="EMBL" id="JAHLJV010000042">
    <property type="protein sequence ID" value="KAK1585699.1"/>
    <property type="molecule type" value="Genomic_DNA"/>
</dbReference>
<comment type="caution">
    <text evidence="2">The sequence shown here is derived from an EMBL/GenBank/DDBJ whole genome shotgun (WGS) entry which is preliminary data.</text>
</comment>
<keyword evidence="3" id="KW-1185">Reference proteome</keyword>
<accession>A0AAD8V4G7</accession>
<evidence type="ECO:0000313" key="2">
    <source>
        <dbReference type="EMBL" id="KAK1585699.1"/>
    </source>
</evidence>
<organism evidence="2 3">
    <name type="scientific">Colletotrichum navitas</name>
    <dbReference type="NCBI Taxonomy" id="681940"/>
    <lineage>
        <taxon>Eukaryota</taxon>
        <taxon>Fungi</taxon>
        <taxon>Dikarya</taxon>
        <taxon>Ascomycota</taxon>
        <taxon>Pezizomycotina</taxon>
        <taxon>Sordariomycetes</taxon>
        <taxon>Hypocreomycetidae</taxon>
        <taxon>Glomerellales</taxon>
        <taxon>Glomerellaceae</taxon>
        <taxon>Colletotrichum</taxon>
        <taxon>Colletotrichum graminicola species complex</taxon>
    </lineage>
</organism>
<dbReference type="GeneID" id="85442396"/>
<sequence>MQFSAARTGGGLQRLVIRFLLLSIVSNQSPPPKQTTHSFGLLFTARLARGWVCRAQATLGWAGLRGDFSHV</sequence>
<dbReference type="Proteomes" id="UP001230504">
    <property type="component" value="Unassembled WGS sequence"/>
</dbReference>
<feature type="signal peptide" evidence="1">
    <location>
        <begin position="1"/>
        <end position="27"/>
    </location>
</feature>
<proteinExistence type="predicted"/>
<feature type="chain" id="PRO_5041945857" description="Secreted protein" evidence="1">
    <location>
        <begin position="28"/>
        <end position="71"/>
    </location>
</feature>
<dbReference type="RefSeq" id="XP_060412716.1">
    <property type="nucleotide sequence ID" value="XM_060558156.1"/>
</dbReference>
<evidence type="ECO:0000313" key="3">
    <source>
        <dbReference type="Proteomes" id="UP001230504"/>
    </source>
</evidence>
<dbReference type="AlphaFoldDB" id="A0AAD8V4G7"/>
<evidence type="ECO:0000256" key="1">
    <source>
        <dbReference type="SAM" id="SignalP"/>
    </source>
</evidence>
<keyword evidence="1" id="KW-0732">Signal</keyword>
<evidence type="ECO:0008006" key="4">
    <source>
        <dbReference type="Google" id="ProtNLM"/>
    </source>
</evidence>
<name>A0AAD8V4G7_9PEZI</name>
<gene>
    <name evidence="2" type="ORF">LY79DRAFT_558130</name>
</gene>
<feature type="non-terminal residue" evidence="2">
    <location>
        <position position="1"/>
    </location>
</feature>
<protein>
    <recommendedName>
        <fullName evidence="4">Secreted protein</fullName>
    </recommendedName>
</protein>